<accession>A0A9N9NPX6</accession>
<organism evidence="2 3">
    <name type="scientific">Acaulospora morrowiae</name>
    <dbReference type="NCBI Taxonomy" id="94023"/>
    <lineage>
        <taxon>Eukaryota</taxon>
        <taxon>Fungi</taxon>
        <taxon>Fungi incertae sedis</taxon>
        <taxon>Mucoromycota</taxon>
        <taxon>Glomeromycotina</taxon>
        <taxon>Glomeromycetes</taxon>
        <taxon>Diversisporales</taxon>
        <taxon>Acaulosporaceae</taxon>
        <taxon>Acaulospora</taxon>
    </lineage>
</organism>
<comment type="caution">
    <text evidence="2">The sequence shown here is derived from an EMBL/GenBank/DDBJ whole genome shotgun (WGS) entry which is preliminary data.</text>
</comment>
<dbReference type="InterPro" id="IPR036181">
    <property type="entry name" value="MIT_dom_sf"/>
</dbReference>
<proteinExistence type="predicted"/>
<evidence type="ECO:0000313" key="2">
    <source>
        <dbReference type="EMBL" id="CAG8747650.1"/>
    </source>
</evidence>
<gene>
    <name evidence="2" type="ORF">AMORRO_LOCUS15143</name>
</gene>
<dbReference type="AlphaFoldDB" id="A0A9N9NPX6"/>
<feature type="non-terminal residue" evidence="2">
    <location>
        <position position="84"/>
    </location>
</feature>
<dbReference type="InterPro" id="IPR007330">
    <property type="entry name" value="MIT_dom"/>
</dbReference>
<dbReference type="Pfam" id="PF04212">
    <property type="entry name" value="MIT"/>
    <property type="match status" value="1"/>
</dbReference>
<feature type="domain" description="MIT" evidence="1">
    <location>
        <begin position="9"/>
        <end position="84"/>
    </location>
</feature>
<dbReference type="SUPFAM" id="SSF116846">
    <property type="entry name" value="MIT domain"/>
    <property type="match status" value="1"/>
</dbReference>
<protein>
    <submittedName>
        <fullName evidence="2">11122_t:CDS:1</fullName>
    </submittedName>
</protein>
<dbReference type="Gene3D" id="1.20.58.80">
    <property type="entry name" value="Phosphotransferase system, lactose/cellobiose-type IIA subunit"/>
    <property type="match status" value="1"/>
</dbReference>
<dbReference type="SMART" id="SM00745">
    <property type="entry name" value="MIT"/>
    <property type="match status" value="1"/>
</dbReference>
<evidence type="ECO:0000259" key="1">
    <source>
        <dbReference type="SMART" id="SM00745"/>
    </source>
</evidence>
<evidence type="ECO:0000313" key="3">
    <source>
        <dbReference type="Proteomes" id="UP000789342"/>
    </source>
</evidence>
<keyword evidence="3" id="KW-1185">Reference proteome</keyword>
<dbReference type="EMBL" id="CAJVPV010033763">
    <property type="protein sequence ID" value="CAG8747650.1"/>
    <property type="molecule type" value="Genomic_DNA"/>
</dbReference>
<dbReference type="Proteomes" id="UP000789342">
    <property type="component" value="Unassembled WGS sequence"/>
</dbReference>
<sequence length="84" mass="9912">MDDPNDNNVASLYRQAFHLSELAVKEDNKGNKELARNSYLEVIRIFETILRLETEKKQKNLVWAKGQEYYIRVQQLDAELKTNL</sequence>
<reference evidence="2" key="1">
    <citation type="submission" date="2021-06" db="EMBL/GenBank/DDBJ databases">
        <authorList>
            <person name="Kallberg Y."/>
            <person name="Tangrot J."/>
            <person name="Rosling A."/>
        </authorList>
    </citation>
    <scope>NUCLEOTIDE SEQUENCE</scope>
    <source>
        <strain evidence="2">CL551</strain>
    </source>
</reference>
<dbReference type="OrthoDB" id="167576at2759"/>
<name>A0A9N9NPX6_9GLOM</name>